<dbReference type="AlphaFoldDB" id="A0AAE0U8U4"/>
<dbReference type="Proteomes" id="UP001285441">
    <property type="component" value="Unassembled WGS sequence"/>
</dbReference>
<organism evidence="3 4">
    <name type="scientific">Podospora didyma</name>
    <dbReference type="NCBI Taxonomy" id="330526"/>
    <lineage>
        <taxon>Eukaryota</taxon>
        <taxon>Fungi</taxon>
        <taxon>Dikarya</taxon>
        <taxon>Ascomycota</taxon>
        <taxon>Pezizomycotina</taxon>
        <taxon>Sordariomycetes</taxon>
        <taxon>Sordariomycetidae</taxon>
        <taxon>Sordariales</taxon>
        <taxon>Podosporaceae</taxon>
        <taxon>Podospora</taxon>
    </lineage>
</organism>
<evidence type="ECO:0000256" key="2">
    <source>
        <dbReference type="SAM" id="SignalP"/>
    </source>
</evidence>
<feature type="compositionally biased region" description="Basic residues" evidence="1">
    <location>
        <begin position="96"/>
        <end position="112"/>
    </location>
</feature>
<gene>
    <name evidence="3" type="ORF">B0H63DRAFT_556311</name>
</gene>
<reference evidence="3" key="1">
    <citation type="journal article" date="2023" name="Mol. Phylogenet. Evol.">
        <title>Genome-scale phylogeny and comparative genomics of the fungal order Sordariales.</title>
        <authorList>
            <person name="Hensen N."/>
            <person name="Bonometti L."/>
            <person name="Westerberg I."/>
            <person name="Brannstrom I.O."/>
            <person name="Guillou S."/>
            <person name="Cros-Aarteil S."/>
            <person name="Calhoun S."/>
            <person name="Haridas S."/>
            <person name="Kuo A."/>
            <person name="Mondo S."/>
            <person name="Pangilinan J."/>
            <person name="Riley R."/>
            <person name="LaButti K."/>
            <person name="Andreopoulos B."/>
            <person name="Lipzen A."/>
            <person name="Chen C."/>
            <person name="Yan M."/>
            <person name="Daum C."/>
            <person name="Ng V."/>
            <person name="Clum A."/>
            <person name="Steindorff A."/>
            <person name="Ohm R.A."/>
            <person name="Martin F."/>
            <person name="Silar P."/>
            <person name="Natvig D.O."/>
            <person name="Lalanne C."/>
            <person name="Gautier V."/>
            <person name="Ament-Velasquez S.L."/>
            <person name="Kruys A."/>
            <person name="Hutchinson M.I."/>
            <person name="Powell A.J."/>
            <person name="Barry K."/>
            <person name="Miller A.N."/>
            <person name="Grigoriev I.V."/>
            <person name="Debuchy R."/>
            <person name="Gladieux P."/>
            <person name="Hiltunen Thoren M."/>
            <person name="Johannesson H."/>
        </authorList>
    </citation>
    <scope>NUCLEOTIDE SEQUENCE</scope>
    <source>
        <strain evidence="3">CBS 232.78</strain>
    </source>
</reference>
<feature type="signal peptide" evidence="2">
    <location>
        <begin position="1"/>
        <end position="25"/>
    </location>
</feature>
<name>A0AAE0U8U4_9PEZI</name>
<evidence type="ECO:0000256" key="1">
    <source>
        <dbReference type="SAM" id="MobiDB-lite"/>
    </source>
</evidence>
<protein>
    <recommendedName>
        <fullName evidence="5">Secreted protein</fullName>
    </recommendedName>
</protein>
<evidence type="ECO:0000313" key="3">
    <source>
        <dbReference type="EMBL" id="KAK3395256.1"/>
    </source>
</evidence>
<comment type="caution">
    <text evidence="3">The sequence shown here is derived from an EMBL/GenBank/DDBJ whole genome shotgun (WGS) entry which is preliminary data.</text>
</comment>
<evidence type="ECO:0008006" key="5">
    <source>
        <dbReference type="Google" id="ProtNLM"/>
    </source>
</evidence>
<keyword evidence="4" id="KW-1185">Reference proteome</keyword>
<proteinExistence type="predicted"/>
<evidence type="ECO:0000313" key="4">
    <source>
        <dbReference type="Proteomes" id="UP001285441"/>
    </source>
</evidence>
<feature type="chain" id="PRO_5041944632" description="Secreted protein" evidence="2">
    <location>
        <begin position="26"/>
        <end position="177"/>
    </location>
</feature>
<feature type="compositionally biased region" description="Low complexity" evidence="1">
    <location>
        <begin position="60"/>
        <end position="93"/>
    </location>
</feature>
<reference evidence="3" key="2">
    <citation type="submission" date="2023-06" db="EMBL/GenBank/DDBJ databases">
        <authorList>
            <consortium name="Lawrence Berkeley National Laboratory"/>
            <person name="Haridas S."/>
            <person name="Hensen N."/>
            <person name="Bonometti L."/>
            <person name="Westerberg I."/>
            <person name="Brannstrom I.O."/>
            <person name="Guillou S."/>
            <person name="Cros-Aarteil S."/>
            <person name="Calhoun S."/>
            <person name="Kuo A."/>
            <person name="Mondo S."/>
            <person name="Pangilinan J."/>
            <person name="Riley R."/>
            <person name="LaButti K."/>
            <person name="Andreopoulos B."/>
            <person name="Lipzen A."/>
            <person name="Chen C."/>
            <person name="Yanf M."/>
            <person name="Daum C."/>
            <person name="Ng V."/>
            <person name="Clum A."/>
            <person name="Steindorff A."/>
            <person name="Ohm R."/>
            <person name="Martin F."/>
            <person name="Silar P."/>
            <person name="Natvig D."/>
            <person name="Lalanne C."/>
            <person name="Gautier V."/>
            <person name="Ament-velasquez S.L."/>
            <person name="Kruys A."/>
            <person name="Hutchinson M.I."/>
            <person name="Powell A.J."/>
            <person name="Barry K."/>
            <person name="Miller A.N."/>
            <person name="Grigoriev I.V."/>
            <person name="Debuchy R."/>
            <person name="Gladieux P."/>
            <person name="Thoren M.H."/>
            <person name="Johannesson H."/>
        </authorList>
    </citation>
    <scope>NUCLEOTIDE SEQUENCE</scope>
    <source>
        <strain evidence="3">CBS 232.78</strain>
    </source>
</reference>
<dbReference type="EMBL" id="JAULSW010000001">
    <property type="protein sequence ID" value="KAK3395256.1"/>
    <property type="molecule type" value="Genomic_DNA"/>
</dbReference>
<feature type="compositionally biased region" description="Low complexity" evidence="1">
    <location>
        <begin position="117"/>
        <end position="132"/>
    </location>
</feature>
<sequence length="177" mass="19139">MKGPRASLPATLLILLDGMLRMVQSTALLAHRLLRVTASRIGRWRVVTLTSIPAEIRFTAQSSTTAPTTPSPAGNDAPAEQPMQEPQQRQSPPHNILRRILARGGRPHHHTHLREQAAPGGAPPASTSSRSRSSTKRWLGGEASARCVICVDEMAKGDKASVFPRKHLFHGGECVTP</sequence>
<feature type="region of interest" description="Disordered" evidence="1">
    <location>
        <begin position="60"/>
        <end position="138"/>
    </location>
</feature>
<accession>A0AAE0U8U4</accession>
<keyword evidence="2" id="KW-0732">Signal</keyword>